<dbReference type="Proteomes" id="UP000000707">
    <property type="component" value="Unassembled WGS sequence"/>
</dbReference>
<reference evidence="2 3" key="1">
    <citation type="journal article" date="2011" name="Proc. Natl. Acad. Sci. U.S.A.">
        <title>Comparative genomics of xylose-fermenting fungi for enhanced biofuel production.</title>
        <authorList>
            <person name="Wohlbach D.J."/>
            <person name="Kuo A."/>
            <person name="Sato T.K."/>
            <person name="Potts K.M."/>
            <person name="Salamov A.A."/>
            <person name="LaButti K.M."/>
            <person name="Sun H."/>
            <person name="Clum A."/>
            <person name="Pangilinan J.L."/>
            <person name="Lindquist E.A."/>
            <person name="Lucas S."/>
            <person name="Lapidus A."/>
            <person name="Jin M."/>
            <person name="Gunawan C."/>
            <person name="Balan V."/>
            <person name="Dale B.E."/>
            <person name="Jeffries T.W."/>
            <person name="Zinkel R."/>
            <person name="Barry K.W."/>
            <person name="Grigoriev I.V."/>
            <person name="Gasch A.P."/>
        </authorList>
    </citation>
    <scope>NUCLEOTIDE SEQUENCE [LARGE SCALE GENOMIC DNA]</scope>
    <source>
        <strain evidence="3">ATCC 10573 / BCRC 21748 / CBS 615 / JCM 9827 / NBRC 10315 / NRRL Y-1498 / VKM Y-70</strain>
    </source>
</reference>
<dbReference type="EMBL" id="GL996510">
    <property type="protein sequence ID" value="EGV66668.1"/>
    <property type="molecule type" value="Genomic_DNA"/>
</dbReference>
<organism evidence="3">
    <name type="scientific">Candida tenuis (strain ATCC 10573 / BCRC 21748 / CBS 615 / JCM 9827 / NBRC 10315 / NRRL Y-1498 / VKM Y-70)</name>
    <name type="common">Yeast</name>
    <name type="synonym">Yamadazyma tenuis</name>
    <dbReference type="NCBI Taxonomy" id="590646"/>
    <lineage>
        <taxon>Eukaryota</taxon>
        <taxon>Fungi</taxon>
        <taxon>Dikarya</taxon>
        <taxon>Ascomycota</taxon>
        <taxon>Saccharomycotina</taxon>
        <taxon>Pichiomycetes</taxon>
        <taxon>Debaryomycetaceae</taxon>
        <taxon>Yamadazyma</taxon>
    </lineage>
</organism>
<proteinExistence type="predicted"/>
<feature type="region of interest" description="Disordered" evidence="1">
    <location>
        <begin position="249"/>
        <end position="268"/>
    </location>
</feature>
<dbReference type="AlphaFoldDB" id="G3AX21"/>
<keyword evidence="3" id="KW-1185">Reference proteome</keyword>
<evidence type="ECO:0000313" key="2">
    <source>
        <dbReference type="EMBL" id="EGV66668.1"/>
    </source>
</evidence>
<protein>
    <submittedName>
        <fullName evidence="2">Uncharacterized protein</fullName>
    </submittedName>
</protein>
<sequence>MSTTVCNESLPSSIACIVNDYTKTRGRIELIINSKTLYWALDVVKGIGAYSDSETPNIGWITNIFDGEDDDDYGTTYSKERYFSSERKKEVLMTEEIILSLRKRDDKNAKTTREAKIQKKRFDEILQCLRTRNDRGENEDKKDEKEIACIILEELKDYKAELINTQFEVLDDRIVCLVDNYTEVDGTIEFTINSRVLDWASAVASGTTFPDRPTSYWVMRSTIENREPYFGLESAPKYHSGQNSSLREVKKFLANGNHPPPYSNKKDS</sequence>
<evidence type="ECO:0000313" key="3">
    <source>
        <dbReference type="Proteomes" id="UP000000707"/>
    </source>
</evidence>
<gene>
    <name evidence="2" type="ORF">CANTEDRAFT_132924</name>
</gene>
<name>G3AX21_CANTC</name>
<dbReference type="HOGENOM" id="CLU_1038273_0_0_1"/>
<evidence type="ECO:0000256" key="1">
    <source>
        <dbReference type="SAM" id="MobiDB-lite"/>
    </source>
</evidence>
<accession>G3AX21</accession>